<dbReference type="PANTHER" id="PTHR16305">
    <property type="entry name" value="TESTICULAR SOLUBLE ADENYLYL CYCLASE"/>
    <property type="match status" value="1"/>
</dbReference>
<keyword evidence="5" id="KW-1185">Reference proteome</keyword>
<dbReference type="Gene3D" id="1.25.40.10">
    <property type="entry name" value="Tetratricopeptide repeat domain"/>
    <property type="match status" value="2"/>
</dbReference>
<dbReference type="InterPro" id="IPR041664">
    <property type="entry name" value="AAA_16"/>
</dbReference>
<dbReference type="Gene3D" id="3.40.50.300">
    <property type="entry name" value="P-loop containing nucleotide triphosphate hydrolases"/>
    <property type="match status" value="1"/>
</dbReference>
<dbReference type="Pfam" id="PF13181">
    <property type="entry name" value="TPR_8"/>
    <property type="match status" value="1"/>
</dbReference>
<comment type="caution">
    <text evidence="4">The sequence shown here is derived from an EMBL/GenBank/DDBJ whole genome shotgun (WGS) entry which is preliminary data.</text>
</comment>
<dbReference type="InterPro" id="IPR027417">
    <property type="entry name" value="P-loop_NTPase"/>
</dbReference>
<dbReference type="SUPFAM" id="SSF52540">
    <property type="entry name" value="P-loop containing nucleoside triphosphate hydrolases"/>
    <property type="match status" value="1"/>
</dbReference>
<dbReference type="Proteomes" id="UP000654345">
    <property type="component" value="Unassembled WGS sequence"/>
</dbReference>
<dbReference type="EMBL" id="BNJG01000001">
    <property type="protein sequence ID" value="GHO54424.1"/>
    <property type="molecule type" value="Genomic_DNA"/>
</dbReference>
<sequence length="874" mass="97108">MVVERPLFELVLAGRQSELRLFQQQFEASIAGQLLVTLVAGEPGIGKTRFLREAAQYAEQAGAMVLSGSASEAEGMPPYLPLLEALGQYIRSAPVEELQEQTGAMAPVRTTILPELSFRLRELPDSYSLPPEQARLRLYEAVGLFLATIARTSGLVLVLDDLQWADTSTLDLLCYVARTQPRARLLILGAYRSSEITHHPAFERTLTELHRLRLLTPITLGPLSEVDMGLLALNLLRFSVDPLLLHRLVLQSEGNPFFAEELLRDWLETGFLAKGAQGSQPEDVRARRLPSSIVGAVRSRVDGLDTQIGSLLQVASVIGRAFAVDLLAGVACQDVEIVEERLQKALEAHLIRSSSPGVFTFSHDLIRAGLYDGLPLFQRTRLHTLIARRLALRLRSDQPATHQLAELAFHFAHSGDQEQGAVYSLLAAEEAMCTYASEVAIGHYRTALQHLSAHDPRRAESLLRLGEASLQIGAVQEAVEAFQAAQACWKSSGDRVAMGKVGLALGRAYWRLEEINLARATFEQAVSLLSSTPTVDTVRALVELGSLLLVSQHNYPAAQRHLERALDLARQFGDTRLKASASRAFGNSLMRAGKLEEGIRLLEEGLALADEAMDVTEAAECCECLFLARCWAGQLDGWEDLLFRWLQYAQLCHDPYQLRHIYSHLATFHAQRGDWTLTEEYLLQGQTLTEQQGLPEPLAMFQWTRGVIYAFQGKLDAAFELIQESIARFRVLEPQSLVWWLGWMGIVQALQGKRKEALAVLEELETLILPLPAGSMAVVHALSHMATIVVSLGDRERAERLYTLLLPYHGQYRAILIDRLLGSLAILLKDFKAAQDYLRVAEAVARRFAFNIELAWTLEASGNLVFSQGWIQEQ</sequence>
<accession>A0ABQ3UNS2</accession>
<proteinExistence type="predicted"/>
<name>A0ABQ3UNS2_9CHLR</name>
<dbReference type="Pfam" id="PF13191">
    <property type="entry name" value="AAA_16"/>
    <property type="match status" value="1"/>
</dbReference>
<protein>
    <recommendedName>
        <fullName evidence="3">Orc1-like AAA ATPase domain-containing protein</fullName>
    </recommendedName>
</protein>
<evidence type="ECO:0000259" key="3">
    <source>
        <dbReference type="Pfam" id="PF13191"/>
    </source>
</evidence>
<dbReference type="InterPro" id="IPR019734">
    <property type="entry name" value="TPR_rpt"/>
</dbReference>
<keyword evidence="1" id="KW-0547">Nucleotide-binding</keyword>
<evidence type="ECO:0000256" key="1">
    <source>
        <dbReference type="ARBA" id="ARBA00022741"/>
    </source>
</evidence>
<dbReference type="RefSeq" id="WP_201371145.1">
    <property type="nucleotide sequence ID" value="NZ_BNJG01000001.1"/>
</dbReference>
<organism evidence="4 5">
    <name type="scientific">Ktedonobacter robiniae</name>
    <dbReference type="NCBI Taxonomy" id="2778365"/>
    <lineage>
        <taxon>Bacteria</taxon>
        <taxon>Bacillati</taxon>
        <taxon>Chloroflexota</taxon>
        <taxon>Ktedonobacteria</taxon>
        <taxon>Ktedonobacterales</taxon>
        <taxon>Ktedonobacteraceae</taxon>
        <taxon>Ktedonobacter</taxon>
    </lineage>
</organism>
<feature type="domain" description="Orc1-like AAA ATPase" evidence="3">
    <location>
        <begin position="12"/>
        <end position="187"/>
    </location>
</feature>
<dbReference type="SUPFAM" id="SSF48452">
    <property type="entry name" value="TPR-like"/>
    <property type="match status" value="2"/>
</dbReference>
<evidence type="ECO:0000313" key="4">
    <source>
        <dbReference type="EMBL" id="GHO54424.1"/>
    </source>
</evidence>
<dbReference type="PANTHER" id="PTHR16305:SF28">
    <property type="entry name" value="GUANYLATE CYCLASE DOMAIN-CONTAINING PROTEIN"/>
    <property type="match status" value="1"/>
</dbReference>
<dbReference type="InterPro" id="IPR011990">
    <property type="entry name" value="TPR-like_helical_dom_sf"/>
</dbReference>
<gene>
    <name evidence="4" type="ORF">KSB_28990</name>
</gene>
<keyword evidence="2" id="KW-0067">ATP-binding</keyword>
<evidence type="ECO:0000256" key="2">
    <source>
        <dbReference type="ARBA" id="ARBA00022840"/>
    </source>
</evidence>
<dbReference type="SMART" id="SM00028">
    <property type="entry name" value="TPR"/>
    <property type="match status" value="7"/>
</dbReference>
<evidence type="ECO:0000313" key="5">
    <source>
        <dbReference type="Proteomes" id="UP000654345"/>
    </source>
</evidence>
<dbReference type="Pfam" id="PF13432">
    <property type="entry name" value="TPR_16"/>
    <property type="match status" value="1"/>
</dbReference>
<reference evidence="4 5" key="1">
    <citation type="journal article" date="2021" name="Int. J. Syst. Evol. Microbiol.">
        <title>Reticulibacter mediterranei gen. nov., sp. nov., within the new family Reticulibacteraceae fam. nov., and Ktedonospora formicarum gen. nov., sp. nov., Ktedonobacter robiniae sp. nov., Dictyobacter formicarum sp. nov. and Dictyobacter arantiisoli sp. nov., belonging to the class Ktedonobacteria.</title>
        <authorList>
            <person name="Yabe S."/>
            <person name="Zheng Y."/>
            <person name="Wang C.M."/>
            <person name="Sakai Y."/>
            <person name="Abe K."/>
            <person name="Yokota A."/>
            <person name="Donadio S."/>
            <person name="Cavaletti L."/>
            <person name="Monciardini P."/>
        </authorList>
    </citation>
    <scope>NUCLEOTIDE SEQUENCE [LARGE SCALE GENOMIC DNA]</scope>
    <source>
        <strain evidence="4 5">SOSP1-30</strain>
    </source>
</reference>